<dbReference type="AlphaFoldDB" id="A0AAQ4ESA9"/>
<dbReference type="InterPro" id="IPR024079">
    <property type="entry name" value="MetalloPept_cat_dom_sf"/>
</dbReference>
<comment type="similarity">
    <text evidence="1">Belongs to the peptidase M13 family.</text>
</comment>
<accession>A0AAQ4ESA9</accession>
<keyword evidence="2" id="KW-0472">Membrane</keyword>
<dbReference type="EMBL" id="JARKHS020011912">
    <property type="protein sequence ID" value="KAK8777393.1"/>
    <property type="molecule type" value="Genomic_DNA"/>
</dbReference>
<evidence type="ECO:0000256" key="1">
    <source>
        <dbReference type="ARBA" id="ARBA00007357"/>
    </source>
</evidence>
<evidence type="ECO:0000259" key="3">
    <source>
        <dbReference type="Pfam" id="PF05649"/>
    </source>
</evidence>
<dbReference type="Gene3D" id="3.40.390.10">
    <property type="entry name" value="Collagenase (Catalytic Domain)"/>
    <property type="match status" value="1"/>
</dbReference>
<dbReference type="GO" id="GO:0005886">
    <property type="term" value="C:plasma membrane"/>
    <property type="evidence" value="ECO:0007669"/>
    <property type="project" value="TreeGrafter"/>
</dbReference>
<keyword evidence="2" id="KW-0812">Transmembrane</keyword>
<keyword evidence="5" id="KW-1185">Reference proteome</keyword>
<dbReference type="InterPro" id="IPR008753">
    <property type="entry name" value="Peptidase_M13_N"/>
</dbReference>
<feature type="domain" description="Peptidase M13 N-terminal" evidence="3">
    <location>
        <begin position="73"/>
        <end position="357"/>
    </location>
</feature>
<evidence type="ECO:0000313" key="4">
    <source>
        <dbReference type="EMBL" id="KAK8777393.1"/>
    </source>
</evidence>
<dbReference type="InterPro" id="IPR042089">
    <property type="entry name" value="Peptidase_M13_dom_2"/>
</dbReference>
<comment type="caution">
    <text evidence="4">The sequence shown here is derived from an EMBL/GenBank/DDBJ whole genome shotgun (WGS) entry which is preliminary data.</text>
</comment>
<evidence type="ECO:0000313" key="5">
    <source>
        <dbReference type="Proteomes" id="UP001321473"/>
    </source>
</evidence>
<evidence type="ECO:0000256" key="2">
    <source>
        <dbReference type="SAM" id="Phobius"/>
    </source>
</evidence>
<gene>
    <name evidence="4" type="ORF">V5799_029263</name>
</gene>
<dbReference type="Pfam" id="PF05649">
    <property type="entry name" value="Peptidase_M13_N"/>
    <property type="match status" value="1"/>
</dbReference>
<sequence>MSPQALFVSQPPVVAIFGVVVLVAVLVASLFLLVLFTRPKVSQWHDTMRVCRTKRCLEYARRLRNTLNTSLNPCESFTHFVCDGWRRRNRLSVREEAFLGVVRKLSSLLLSVPVPSTGQAPLQRAAAFYRSCDDVLQGRADELRKVKRALLDAGIMWPRLPKDSNRSDLLSTWFHASIRLHWSPLLHVMLQQDPNVTTVALEPLSDFERILLKHKGLEGSDHEAKVYFEELRREFLANREHDNGKKDNTTVTFTITKQLVETHLNPLGDAFESTQLFDRGLDTAFMFRMVPGLTKQRWLQELDYYLGNSERDVAFVSEKPRFVRAFMGLWRLHGEDQMHLFFSWCIVQTAALFANQKLLLNFHT</sequence>
<proteinExistence type="inferred from homology"/>
<dbReference type="PANTHER" id="PTHR11733:SF241">
    <property type="entry name" value="GH26575P-RELATED"/>
    <property type="match status" value="1"/>
</dbReference>
<dbReference type="InterPro" id="IPR000718">
    <property type="entry name" value="Peptidase_M13"/>
</dbReference>
<reference evidence="4 5" key="1">
    <citation type="journal article" date="2023" name="Arcadia Sci">
        <title>De novo assembly of a long-read Amblyomma americanum tick genome.</title>
        <authorList>
            <person name="Chou S."/>
            <person name="Poskanzer K.E."/>
            <person name="Rollins M."/>
            <person name="Thuy-Boun P.S."/>
        </authorList>
    </citation>
    <scope>NUCLEOTIDE SEQUENCE [LARGE SCALE GENOMIC DNA]</scope>
    <source>
        <strain evidence="4">F_SG_1</strain>
        <tissue evidence="4">Salivary glands</tissue>
    </source>
</reference>
<keyword evidence="2" id="KW-1133">Transmembrane helix</keyword>
<feature type="transmembrane region" description="Helical" evidence="2">
    <location>
        <begin position="12"/>
        <end position="36"/>
    </location>
</feature>
<protein>
    <recommendedName>
        <fullName evidence="3">Peptidase M13 N-terminal domain-containing protein</fullName>
    </recommendedName>
</protein>
<dbReference type="PANTHER" id="PTHR11733">
    <property type="entry name" value="ZINC METALLOPROTEASE FAMILY M13 NEPRILYSIN-RELATED"/>
    <property type="match status" value="1"/>
</dbReference>
<dbReference type="GO" id="GO:0016485">
    <property type="term" value="P:protein processing"/>
    <property type="evidence" value="ECO:0007669"/>
    <property type="project" value="TreeGrafter"/>
</dbReference>
<dbReference type="PROSITE" id="PS51885">
    <property type="entry name" value="NEPRILYSIN"/>
    <property type="match status" value="1"/>
</dbReference>
<dbReference type="Proteomes" id="UP001321473">
    <property type="component" value="Unassembled WGS sequence"/>
</dbReference>
<name>A0AAQ4ESA9_AMBAM</name>
<dbReference type="Gene3D" id="1.10.1380.10">
    <property type="entry name" value="Neutral endopeptidase , domain2"/>
    <property type="match status" value="1"/>
</dbReference>
<organism evidence="4 5">
    <name type="scientific">Amblyomma americanum</name>
    <name type="common">Lone star tick</name>
    <dbReference type="NCBI Taxonomy" id="6943"/>
    <lineage>
        <taxon>Eukaryota</taxon>
        <taxon>Metazoa</taxon>
        <taxon>Ecdysozoa</taxon>
        <taxon>Arthropoda</taxon>
        <taxon>Chelicerata</taxon>
        <taxon>Arachnida</taxon>
        <taxon>Acari</taxon>
        <taxon>Parasitiformes</taxon>
        <taxon>Ixodida</taxon>
        <taxon>Ixodoidea</taxon>
        <taxon>Ixodidae</taxon>
        <taxon>Amblyomminae</taxon>
        <taxon>Amblyomma</taxon>
    </lineage>
</organism>
<feature type="non-terminal residue" evidence="4">
    <location>
        <position position="364"/>
    </location>
</feature>
<dbReference type="GO" id="GO:0004222">
    <property type="term" value="F:metalloendopeptidase activity"/>
    <property type="evidence" value="ECO:0007669"/>
    <property type="project" value="InterPro"/>
</dbReference>
<dbReference type="SUPFAM" id="SSF55486">
    <property type="entry name" value="Metalloproteases ('zincins'), catalytic domain"/>
    <property type="match status" value="1"/>
</dbReference>